<protein>
    <submittedName>
        <fullName evidence="1">Uncharacterized protein</fullName>
    </submittedName>
</protein>
<proteinExistence type="predicted"/>
<evidence type="ECO:0000313" key="2">
    <source>
        <dbReference type="Proteomes" id="UP000018211"/>
    </source>
</evidence>
<evidence type="ECO:0000313" key="1">
    <source>
        <dbReference type="EMBL" id="CCO45571.1"/>
    </source>
</evidence>
<dbReference type="AlphaFoldDB" id="A0AAV2VM52"/>
<dbReference type="GeneID" id="97543181"/>
<sequence>MKMPISKLEKYFSVDKLVVHSLDMSLYQLSAVIDGEEWFITEEDGQLIRAWSVVDIQRRYRNVEAKEKVLRQESAYDEMVGCPDKVTSNMFEVPIGDNKLY</sequence>
<dbReference type="RefSeq" id="WP_004404575.1">
    <property type="nucleotide sequence ID" value="NZ_LK391965.1"/>
</dbReference>
<dbReference type="Proteomes" id="UP000018211">
    <property type="component" value="Unassembled WGS sequence"/>
</dbReference>
<name>A0AAV2VM52_9VIBR</name>
<dbReference type="Pfam" id="PF20090">
    <property type="entry name" value="DUF6482"/>
    <property type="match status" value="1"/>
</dbReference>
<accession>A0AAV2VM52</accession>
<dbReference type="EMBL" id="CAOF01000061">
    <property type="protein sequence ID" value="CCO45571.1"/>
    <property type="molecule type" value="Genomic_DNA"/>
</dbReference>
<reference evidence="1 2" key="1">
    <citation type="journal article" date="2013" name="ISME J.">
        <title>Comparative genomics of pathogenic lineages of Vibrio nigripulchritudo identifies virulence-associated traits.</title>
        <authorList>
            <person name="Goudenege D."/>
            <person name="Labreuche Y."/>
            <person name="Krin E."/>
            <person name="Ansquer D."/>
            <person name="Mangenot S."/>
            <person name="Calteau A."/>
            <person name="Medigue C."/>
            <person name="Mazel D."/>
            <person name="Polz M.F."/>
            <person name="Le Roux F."/>
        </authorList>
    </citation>
    <scope>NUCLEOTIDE SEQUENCE [LARGE SCALE GENOMIC DNA]</scope>
    <source>
        <strain evidence="1 2">SOn1</strain>
    </source>
</reference>
<comment type="caution">
    <text evidence="1">The sequence shown here is derived from an EMBL/GenBank/DDBJ whole genome shotgun (WGS) entry which is preliminary data.</text>
</comment>
<organism evidence="1 2">
    <name type="scientific">Vibrio nigripulchritudo SOn1</name>
    <dbReference type="NCBI Taxonomy" id="1238450"/>
    <lineage>
        <taxon>Bacteria</taxon>
        <taxon>Pseudomonadati</taxon>
        <taxon>Pseudomonadota</taxon>
        <taxon>Gammaproteobacteria</taxon>
        <taxon>Vibrionales</taxon>
        <taxon>Vibrionaceae</taxon>
        <taxon>Vibrio</taxon>
    </lineage>
</organism>
<dbReference type="InterPro" id="IPR045508">
    <property type="entry name" value="DUF6482"/>
</dbReference>
<gene>
    <name evidence="1" type="ORF">VIBNISOn1_1530025</name>
</gene>